<protein>
    <recommendedName>
        <fullName evidence="1">Aminoglycoside phosphotransferase domain-containing protein</fullName>
    </recommendedName>
</protein>
<dbReference type="RefSeq" id="XP_056474445.1">
    <property type="nucleotide sequence ID" value="XM_056618286.1"/>
</dbReference>
<reference evidence="2" key="2">
    <citation type="journal article" date="2023" name="IMA Fungus">
        <title>Comparative genomic study of the Penicillium genus elucidates a diverse pangenome and 15 lateral gene transfer events.</title>
        <authorList>
            <person name="Petersen C."/>
            <person name="Sorensen T."/>
            <person name="Nielsen M.R."/>
            <person name="Sondergaard T.E."/>
            <person name="Sorensen J.L."/>
            <person name="Fitzpatrick D.A."/>
            <person name="Frisvad J.C."/>
            <person name="Nielsen K.L."/>
        </authorList>
    </citation>
    <scope>NUCLEOTIDE SEQUENCE</scope>
    <source>
        <strain evidence="2">IBT 30761</strain>
    </source>
</reference>
<organism evidence="2 3">
    <name type="scientific">Penicillium argentinense</name>
    <dbReference type="NCBI Taxonomy" id="1131581"/>
    <lineage>
        <taxon>Eukaryota</taxon>
        <taxon>Fungi</taxon>
        <taxon>Dikarya</taxon>
        <taxon>Ascomycota</taxon>
        <taxon>Pezizomycotina</taxon>
        <taxon>Eurotiomycetes</taxon>
        <taxon>Eurotiomycetidae</taxon>
        <taxon>Eurotiales</taxon>
        <taxon>Aspergillaceae</taxon>
        <taxon>Penicillium</taxon>
    </lineage>
</organism>
<dbReference type="GeneID" id="81357265"/>
<accession>A0A9W9KAQ5</accession>
<keyword evidence="3" id="KW-1185">Reference proteome</keyword>
<proteinExistence type="predicted"/>
<dbReference type="Gene3D" id="3.90.1200.10">
    <property type="match status" value="1"/>
</dbReference>
<evidence type="ECO:0000313" key="3">
    <source>
        <dbReference type="Proteomes" id="UP001149074"/>
    </source>
</evidence>
<gene>
    <name evidence="2" type="ORF">N7532_005792</name>
</gene>
<dbReference type="PANTHER" id="PTHR21310">
    <property type="entry name" value="AMINOGLYCOSIDE PHOSPHOTRANSFERASE-RELATED-RELATED"/>
    <property type="match status" value="1"/>
</dbReference>
<evidence type="ECO:0000313" key="2">
    <source>
        <dbReference type="EMBL" id="KAJ5098791.1"/>
    </source>
</evidence>
<dbReference type="OrthoDB" id="2906425at2759"/>
<dbReference type="EMBL" id="JAPQKI010000005">
    <property type="protein sequence ID" value="KAJ5098791.1"/>
    <property type="molecule type" value="Genomic_DNA"/>
</dbReference>
<dbReference type="PANTHER" id="PTHR21310:SF58">
    <property type="entry name" value="AMINOGLYCOSIDE PHOSPHOTRANSFERASE DOMAIN-CONTAINING PROTEIN"/>
    <property type="match status" value="1"/>
</dbReference>
<dbReference type="Pfam" id="PF01636">
    <property type="entry name" value="APH"/>
    <property type="match status" value="1"/>
</dbReference>
<reference evidence="2" key="1">
    <citation type="submission" date="2022-11" db="EMBL/GenBank/DDBJ databases">
        <authorList>
            <person name="Petersen C."/>
        </authorList>
    </citation>
    <scope>NUCLEOTIDE SEQUENCE</scope>
    <source>
        <strain evidence="2">IBT 30761</strain>
    </source>
</reference>
<name>A0A9W9KAQ5_9EURO</name>
<evidence type="ECO:0000259" key="1">
    <source>
        <dbReference type="Pfam" id="PF01636"/>
    </source>
</evidence>
<comment type="caution">
    <text evidence="2">The sequence shown here is derived from an EMBL/GenBank/DDBJ whole genome shotgun (WGS) entry which is preliminary data.</text>
</comment>
<feature type="domain" description="Aminoglycoside phosphotransferase" evidence="1">
    <location>
        <begin position="210"/>
        <end position="364"/>
    </location>
</feature>
<dbReference type="SUPFAM" id="SSF56112">
    <property type="entry name" value="Protein kinase-like (PK-like)"/>
    <property type="match status" value="1"/>
</dbReference>
<dbReference type="InterPro" id="IPR011009">
    <property type="entry name" value="Kinase-like_dom_sf"/>
</dbReference>
<dbReference type="Proteomes" id="UP001149074">
    <property type="component" value="Unassembled WGS sequence"/>
</dbReference>
<dbReference type="AlphaFoldDB" id="A0A9W9KAQ5"/>
<sequence length="457" mass="51579">MPPMPPTVRRGGSHMTLAQLASFQHKSQFESQHESDTTPYRKYQRAMASNATYYLKEVEEEAFIQVNTLLLDDLNAKVKASPSRDMADLLEHKAKTYPALRKVFRDSSVQSAIQRADCSDDKSAADERNEFQVPTNATIIRPLSATASRAALKDFDDCGPCPELSAIIGGLNKLVATSEVIWHLGSTAVLGLNPEIVMKAGNDIDINHIHTLDYIKHHAPRVPIPDIHGILQQPNTNRIFLLMSRAPGEPLDSKWKFMDEDEKASIRDQLDTIVSDFRFLPAPASDETQAVLGGGSPRRCKDARRKIRVAQGYISNEHEFNEFLTSDPHRTRTSNIAMIRSYLKDDHKVFLAHGDFHPRNIMVVTRLHDPVVDDAPPKDSLCTTNDIVNQSTTQVTITAILDWEMCGWYPEYWEYVKALNTVTPGSEVDDWWAYLPRTVGVWPREHAVDLMLSRWHG</sequence>
<dbReference type="InterPro" id="IPR002575">
    <property type="entry name" value="Aminoglycoside_PTrfase"/>
</dbReference>
<dbReference type="InterPro" id="IPR051678">
    <property type="entry name" value="AGP_Transferase"/>
</dbReference>